<feature type="transmembrane region" description="Helical" evidence="7">
    <location>
        <begin position="227"/>
        <end position="253"/>
    </location>
</feature>
<dbReference type="EMBL" id="JBEPTF010000001">
    <property type="protein sequence ID" value="MET4683368.1"/>
    <property type="molecule type" value="Genomic_DNA"/>
</dbReference>
<feature type="transmembrane region" description="Helical" evidence="7">
    <location>
        <begin position="12"/>
        <end position="30"/>
    </location>
</feature>
<evidence type="ECO:0000256" key="7">
    <source>
        <dbReference type="RuleBase" id="RU363032"/>
    </source>
</evidence>
<feature type="transmembrane region" description="Helical" evidence="7">
    <location>
        <begin position="165"/>
        <end position="185"/>
    </location>
</feature>
<keyword evidence="4 7" id="KW-0812">Transmembrane</keyword>
<keyword evidence="2 7" id="KW-0813">Transport</keyword>
<dbReference type="PANTHER" id="PTHR43163:SF6">
    <property type="entry name" value="DIPEPTIDE TRANSPORT SYSTEM PERMEASE PROTEIN DPPB-RELATED"/>
    <property type="match status" value="1"/>
</dbReference>
<dbReference type="Pfam" id="PF19300">
    <property type="entry name" value="BPD_transp_1_N"/>
    <property type="match status" value="1"/>
</dbReference>
<evidence type="ECO:0000256" key="6">
    <source>
        <dbReference type="ARBA" id="ARBA00023136"/>
    </source>
</evidence>
<dbReference type="PANTHER" id="PTHR43163">
    <property type="entry name" value="DIPEPTIDE TRANSPORT SYSTEM PERMEASE PROTEIN DPPB-RELATED"/>
    <property type="match status" value="1"/>
</dbReference>
<comment type="similarity">
    <text evidence="7">Belongs to the binding-protein-dependent transport system permease family.</text>
</comment>
<feature type="transmembrane region" description="Helical" evidence="7">
    <location>
        <begin position="273"/>
        <end position="292"/>
    </location>
</feature>
<dbReference type="SUPFAM" id="SSF161098">
    <property type="entry name" value="MetI-like"/>
    <property type="match status" value="1"/>
</dbReference>
<dbReference type="Gene3D" id="1.10.3720.10">
    <property type="entry name" value="MetI-like"/>
    <property type="match status" value="1"/>
</dbReference>
<proteinExistence type="inferred from homology"/>
<dbReference type="InterPro" id="IPR035906">
    <property type="entry name" value="MetI-like_sf"/>
</dbReference>
<feature type="transmembrane region" description="Helical" evidence="7">
    <location>
        <begin position="99"/>
        <end position="120"/>
    </location>
</feature>
<dbReference type="InterPro" id="IPR000515">
    <property type="entry name" value="MetI-like"/>
</dbReference>
<evidence type="ECO:0000256" key="4">
    <source>
        <dbReference type="ARBA" id="ARBA00022692"/>
    </source>
</evidence>
<keyword evidence="10" id="KW-1185">Reference proteome</keyword>
<comment type="caution">
    <text evidence="9">The sequence shown here is derived from an EMBL/GenBank/DDBJ whole genome shotgun (WGS) entry which is preliminary data.</text>
</comment>
<dbReference type="InterPro" id="IPR045621">
    <property type="entry name" value="BPD_transp_1_N"/>
</dbReference>
<feature type="domain" description="ABC transmembrane type-1" evidence="8">
    <location>
        <begin position="95"/>
        <end position="292"/>
    </location>
</feature>
<dbReference type="Proteomes" id="UP001549313">
    <property type="component" value="Unassembled WGS sequence"/>
</dbReference>
<evidence type="ECO:0000256" key="1">
    <source>
        <dbReference type="ARBA" id="ARBA00004651"/>
    </source>
</evidence>
<feature type="transmembrane region" description="Helical" evidence="7">
    <location>
        <begin position="132"/>
        <end position="159"/>
    </location>
</feature>
<dbReference type="RefSeq" id="WP_354088291.1">
    <property type="nucleotide sequence ID" value="NZ_JBEPTF010000001.1"/>
</dbReference>
<accession>A0ABV2RBE1</accession>
<evidence type="ECO:0000313" key="10">
    <source>
        <dbReference type="Proteomes" id="UP001549313"/>
    </source>
</evidence>
<evidence type="ECO:0000256" key="5">
    <source>
        <dbReference type="ARBA" id="ARBA00022989"/>
    </source>
</evidence>
<dbReference type="CDD" id="cd06261">
    <property type="entry name" value="TM_PBP2"/>
    <property type="match status" value="1"/>
</dbReference>
<dbReference type="Pfam" id="PF00528">
    <property type="entry name" value="BPD_transp_1"/>
    <property type="match status" value="1"/>
</dbReference>
<reference evidence="9 10" key="1">
    <citation type="submission" date="2024-06" db="EMBL/GenBank/DDBJ databases">
        <title>Sorghum-associated microbial communities from plants grown in Nebraska, USA.</title>
        <authorList>
            <person name="Schachtman D."/>
        </authorList>
    </citation>
    <scope>NUCLEOTIDE SEQUENCE [LARGE SCALE GENOMIC DNA]</scope>
    <source>
        <strain evidence="9 10">2814</strain>
    </source>
</reference>
<evidence type="ECO:0000259" key="8">
    <source>
        <dbReference type="PROSITE" id="PS50928"/>
    </source>
</evidence>
<keyword evidence="3" id="KW-1003">Cell membrane</keyword>
<dbReference type="PROSITE" id="PS50928">
    <property type="entry name" value="ABC_TM1"/>
    <property type="match status" value="1"/>
</dbReference>
<organism evidence="9 10">
    <name type="scientific">Brevundimonas faecalis</name>
    <dbReference type="NCBI Taxonomy" id="947378"/>
    <lineage>
        <taxon>Bacteria</taxon>
        <taxon>Pseudomonadati</taxon>
        <taxon>Pseudomonadota</taxon>
        <taxon>Alphaproteobacteria</taxon>
        <taxon>Caulobacterales</taxon>
        <taxon>Caulobacteraceae</taxon>
        <taxon>Brevundimonas</taxon>
    </lineage>
</organism>
<protein>
    <submittedName>
        <fullName evidence="9">ABC-type dipeptide/oligopeptide/nickel transport system permease component</fullName>
    </submittedName>
</protein>
<sequence length="311" mass="33171">MFISKSLRGLRDFAFVLAATMTVLFFLLRLTGDPAVVLAGEGARPEQIEAIRVEYGFDRSLIVQYGSVMLRLLQGDFGKSLVDGTPALEKVLASLPATLFLAAMAITVNLLISLPLGAWLGQKQEGAPRRIVRGALTVLQGFPGFVVALLLINLFAAGLEWLPSIGYGGPATWILPVVSVVSFLAPKLIRVVEANTHAALAADFVRTARSTGASDGWILWRHVLPNALLGAVALIGAELAFMLTGLVVIETIFAWPGIGWLLVQSTLNLDFNVVQAVVFVMVVSVFVSNAVTEAVQALLDPRIRVGGRAAS</sequence>
<comment type="subcellular location">
    <subcellularLocation>
        <location evidence="1 7">Cell membrane</location>
        <topology evidence="1 7">Multi-pass membrane protein</topology>
    </subcellularLocation>
</comment>
<evidence type="ECO:0000313" key="9">
    <source>
        <dbReference type="EMBL" id="MET4683368.1"/>
    </source>
</evidence>
<keyword evidence="6 7" id="KW-0472">Membrane</keyword>
<gene>
    <name evidence="9" type="ORF">ABIE19_001277</name>
</gene>
<evidence type="ECO:0000256" key="2">
    <source>
        <dbReference type="ARBA" id="ARBA00022448"/>
    </source>
</evidence>
<name>A0ABV2RBE1_9CAUL</name>
<evidence type="ECO:0000256" key="3">
    <source>
        <dbReference type="ARBA" id="ARBA00022475"/>
    </source>
</evidence>
<keyword evidence="5 7" id="KW-1133">Transmembrane helix</keyword>